<gene>
    <name evidence="1" type="ORF">MRATA1EN22A_LOCUS5993</name>
</gene>
<protein>
    <submittedName>
        <fullName evidence="1">Uncharacterized protein</fullName>
    </submittedName>
</protein>
<accession>A0AC59YGZ2</accession>
<proteinExistence type="predicted"/>
<reference evidence="1" key="2">
    <citation type="submission" date="2025-03" db="EMBL/GenBank/DDBJ databases">
        <authorList>
            <consortium name="ELIXIR-Norway"/>
            <consortium name="Elixir Norway"/>
        </authorList>
    </citation>
    <scope>NUCLEOTIDE SEQUENCE</scope>
</reference>
<reference evidence="1" key="1">
    <citation type="submission" date="2023-05" db="EMBL/GenBank/DDBJ databases">
        <authorList>
            <consortium name="ELIXIR-Norway"/>
        </authorList>
    </citation>
    <scope>NUCLEOTIDE SEQUENCE</scope>
</reference>
<sequence length="218" mass="21938">MGGGQRGGLKGVARSRSLGAGLKGGLGLAARFSKTPRLRRPLLSDLSAPTPRSRPRDAGCAGRCQDARRCRRGRRGPGPLRGRVTEQAKPGAGSPMPPALRGTTLRPQARPPQSARGPPEGAGGGVPGHPALSPPLPGSASFSGSRFSTAASWAPPGVGGSRGPASAPFPSQAARRGAGLSASGQTTQPTDGRVSRRPDAGIPRKGSGFLQILLKGGC</sequence>
<dbReference type="EMBL" id="OX596099">
    <property type="protein sequence ID" value="CAM9684642.1"/>
    <property type="molecule type" value="Genomic_DNA"/>
</dbReference>
<evidence type="ECO:0000313" key="1">
    <source>
        <dbReference type="EMBL" id="CAM9684642.1"/>
    </source>
</evidence>
<organism evidence="1">
    <name type="scientific">Rangifer tarandus platyrhynchus</name>
    <name type="common">Svalbard reindeer</name>
    <dbReference type="NCBI Taxonomy" id="3082113"/>
    <lineage>
        <taxon>Eukaryota</taxon>
        <taxon>Metazoa</taxon>
        <taxon>Chordata</taxon>
        <taxon>Craniata</taxon>
        <taxon>Vertebrata</taxon>
        <taxon>Euteleostomi</taxon>
        <taxon>Mammalia</taxon>
        <taxon>Eutheria</taxon>
        <taxon>Laurasiatheria</taxon>
        <taxon>Artiodactyla</taxon>
        <taxon>Ruminantia</taxon>
        <taxon>Pecora</taxon>
        <taxon>Cervidae</taxon>
        <taxon>Odocoileinae</taxon>
        <taxon>Rangifer</taxon>
    </lineage>
</organism>
<name>A0AC59YGZ2_RANTA</name>